<protein>
    <submittedName>
        <fullName evidence="1">Uncharacterized protein</fullName>
    </submittedName>
</protein>
<name>A0A5R9FP64_9ACTN</name>
<proteinExistence type="predicted"/>
<sequence length="200" mass="22049">MSAIDLFLAPDPVERLASLLRLRFGEAWEPDPVTDCRIALLRSRSGRSICADPDTAANRIILQAWVDWDWVTPTVVYTADPAGHRDLEHWLSCGDLTEAGNAMKQLLQSLLDQLEPVPPHAADSEPVNLDAAERQLEHLAGQAGELAERARQFTARLIYRKPVTADAQHLARLAGRTRCTAARVDTLRGNTLTVNSAPRS</sequence>
<gene>
    <name evidence="1" type="ORF">FE633_13245</name>
</gene>
<evidence type="ECO:0000313" key="2">
    <source>
        <dbReference type="Proteomes" id="UP000305906"/>
    </source>
</evidence>
<organism evidence="1 2">
    <name type="scientific">Streptomyces montanus</name>
    <dbReference type="NCBI Taxonomy" id="2580423"/>
    <lineage>
        <taxon>Bacteria</taxon>
        <taxon>Bacillati</taxon>
        <taxon>Actinomycetota</taxon>
        <taxon>Actinomycetes</taxon>
        <taxon>Kitasatosporales</taxon>
        <taxon>Streptomycetaceae</taxon>
        <taxon>Streptomyces</taxon>
    </lineage>
</organism>
<evidence type="ECO:0000313" key="1">
    <source>
        <dbReference type="EMBL" id="TLS45727.1"/>
    </source>
</evidence>
<dbReference type="Proteomes" id="UP000305906">
    <property type="component" value="Unassembled WGS sequence"/>
</dbReference>
<reference evidence="1 2" key="1">
    <citation type="submission" date="2019-05" db="EMBL/GenBank/DDBJ databases">
        <title>Streptomyces sp. NEAU-C151, a novel actinomycete isolated from soil.</title>
        <authorList>
            <person name="Han L."/>
            <person name="Jiang H."/>
        </authorList>
    </citation>
    <scope>NUCLEOTIDE SEQUENCE [LARGE SCALE GENOMIC DNA]</scope>
    <source>
        <strain evidence="1 2">NEAU-C151</strain>
    </source>
</reference>
<dbReference type="AlphaFoldDB" id="A0A5R9FP64"/>
<keyword evidence="2" id="KW-1185">Reference proteome</keyword>
<accession>A0A5R9FP64</accession>
<comment type="caution">
    <text evidence="1">The sequence shown here is derived from an EMBL/GenBank/DDBJ whole genome shotgun (WGS) entry which is preliminary data.</text>
</comment>
<dbReference type="EMBL" id="VBZC01000012">
    <property type="protein sequence ID" value="TLS45727.1"/>
    <property type="molecule type" value="Genomic_DNA"/>
</dbReference>
<dbReference type="RefSeq" id="WP_138045318.1">
    <property type="nucleotide sequence ID" value="NZ_VBZC01000012.1"/>
</dbReference>